<evidence type="ECO:0000256" key="1">
    <source>
        <dbReference type="SAM" id="Phobius"/>
    </source>
</evidence>
<feature type="transmembrane region" description="Helical" evidence="1">
    <location>
        <begin position="115"/>
        <end position="139"/>
    </location>
</feature>
<dbReference type="Proteomes" id="UP001291653">
    <property type="component" value="Unassembled WGS sequence"/>
</dbReference>
<dbReference type="Pfam" id="PF20401">
    <property type="entry name" value="Rhomboid_2"/>
    <property type="match status" value="1"/>
</dbReference>
<reference evidence="2 3" key="1">
    <citation type="submission" date="2022-10" db="EMBL/GenBank/DDBJ databases">
        <title>Draft genome sequence of Streptomyces sp. YSPA8.</title>
        <authorList>
            <person name="Moriuchi R."/>
            <person name="Dohra H."/>
            <person name="Yamamura H."/>
            <person name="Kodani S."/>
        </authorList>
    </citation>
    <scope>NUCLEOTIDE SEQUENCE [LARGE SCALE GENOMIC DNA]</scope>
    <source>
        <strain evidence="2 3">YSPA8</strain>
    </source>
</reference>
<gene>
    <name evidence="2" type="ORF">SYYSPA8_14830</name>
</gene>
<sequence length="253" mass="27907">MRVPARSTVTRRATALAAAVRRCSIRVWRSVRSAPGTYMWLSVLFVTTVLMRHMSPAFEAAFLQERSTNIHQLSTHPVRVLISSAFWIDGGGWLSYAVLYTLFHAPAERWLGTLRWLMVAVAAHVLATLVSEGVLLWAIRHGLAPHSAVDTLDIGVSYALAGVIAVLTYHLAPPWRYGYLAAVLVVYGIPLVTGRTFTDIGHFTSVLIGLACWPLTRHRGPVRDPGETLARVRGRLLRRAGRAKGTPSGPDRR</sequence>
<keyword evidence="1" id="KW-0812">Transmembrane</keyword>
<dbReference type="InterPro" id="IPR046862">
    <property type="entry name" value="Rhomboid_2"/>
</dbReference>
<keyword evidence="2" id="KW-0645">Protease</keyword>
<name>A0ABQ5NZF9_9ACTN</name>
<keyword evidence="1" id="KW-0472">Membrane</keyword>
<accession>A0ABQ5NZF9</accession>
<comment type="caution">
    <text evidence="2">The sequence shown here is derived from an EMBL/GenBank/DDBJ whole genome shotgun (WGS) entry which is preliminary data.</text>
</comment>
<dbReference type="EMBL" id="BSBI01000005">
    <property type="protein sequence ID" value="GLF95585.1"/>
    <property type="molecule type" value="Genomic_DNA"/>
</dbReference>
<keyword evidence="2" id="KW-0378">Hydrolase</keyword>
<keyword evidence="3" id="KW-1185">Reference proteome</keyword>
<feature type="transmembrane region" description="Helical" evidence="1">
    <location>
        <begin position="38"/>
        <end position="58"/>
    </location>
</feature>
<organism evidence="2 3">
    <name type="scientific">Streptomyces yaizuensis</name>
    <dbReference type="NCBI Taxonomy" id="2989713"/>
    <lineage>
        <taxon>Bacteria</taxon>
        <taxon>Bacillati</taxon>
        <taxon>Actinomycetota</taxon>
        <taxon>Actinomycetes</taxon>
        <taxon>Kitasatosporales</taxon>
        <taxon>Streptomycetaceae</taxon>
        <taxon>Streptomyces</taxon>
    </lineage>
</organism>
<feature type="transmembrane region" description="Helical" evidence="1">
    <location>
        <begin position="151"/>
        <end position="171"/>
    </location>
</feature>
<evidence type="ECO:0000313" key="2">
    <source>
        <dbReference type="EMBL" id="GLF95585.1"/>
    </source>
</evidence>
<protein>
    <submittedName>
        <fullName evidence="2">Rhomboid family intramembrane serine protease</fullName>
    </submittedName>
</protein>
<feature type="transmembrane region" description="Helical" evidence="1">
    <location>
        <begin position="177"/>
        <end position="197"/>
    </location>
</feature>
<evidence type="ECO:0000313" key="3">
    <source>
        <dbReference type="Proteomes" id="UP001291653"/>
    </source>
</evidence>
<feature type="transmembrane region" description="Helical" evidence="1">
    <location>
        <begin position="78"/>
        <end position="103"/>
    </location>
</feature>
<keyword evidence="1" id="KW-1133">Transmembrane helix</keyword>
<proteinExistence type="predicted"/>
<dbReference type="RefSeq" id="WP_323447634.1">
    <property type="nucleotide sequence ID" value="NZ_BSBI01000005.1"/>
</dbReference>
<dbReference type="GO" id="GO:0006508">
    <property type="term" value="P:proteolysis"/>
    <property type="evidence" value="ECO:0007669"/>
    <property type="project" value="UniProtKB-KW"/>
</dbReference>
<dbReference type="GO" id="GO:0008233">
    <property type="term" value="F:peptidase activity"/>
    <property type="evidence" value="ECO:0007669"/>
    <property type="project" value="UniProtKB-KW"/>
</dbReference>